<evidence type="ECO:0000256" key="4">
    <source>
        <dbReference type="ARBA" id="ARBA00023136"/>
    </source>
</evidence>
<keyword evidence="4" id="KW-0472">Membrane</keyword>
<feature type="compositionally biased region" description="Low complexity" evidence="5">
    <location>
        <begin position="62"/>
        <end position="109"/>
    </location>
</feature>
<feature type="signal peptide" evidence="6">
    <location>
        <begin position="1"/>
        <end position="20"/>
    </location>
</feature>
<accession>A0A411Z0W1</accession>
<dbReference type="InterPro" id="IPR037682">
    <property type="entry name" value="TonB_C"/>
</dbReference>
<dbReference type="Proteomes" id="UP000284547">
    <property type="component" value="Unassembled WGS sequence"/>
</dbReference>
<dbReference type="NCBIfam" id="TIGR01352">
    <property type="entry name" value="tonB_Cterm"/>
    <property type="match status" value="1"/>
</dbReference>
<evidence type="ECO:0000313" key="9">
    <source>
        <dbReference type="Proteomes" id="UP000284547"/>
    </source>
</evidence>
<feature type="compositionally biased region" description="Low complexity" evidence="5">
    <location>
        <begin position="125"/>
        <end position="144"/>
    </location>
</feature>
<comment type="subcellular location">
    <subcellularLocation>
        <location evidence="1">Membrane</location>
        <topology evidence="1">Single-pass membrane protein</topology>
    </subcellularLocation>
</comment>
<protein>
    <submittedName>
        <fullName evidence="8">TonB family protein</fullName>
    </submittedName>
</protein>
<comment type="caution">
    <text evidence="8">The sequence shown here is derived from an EMBL/GenBank/DDBJ whole genome shotgun (WGS) entry which is preliminary data.</text>
</comment>
<feature type="domain" description="TonB C-terminal" evidence="7">
    <location>
        <begin position="219"/>
        <end position="306"/>
    </location>
</feature>
<evidence type="ECO:0000259" key="7">
    <source>
        <dbReference type="PROSITE" id="PS52015"/>
    </source>
</evidence>
<organism evidence="8 9">
    <name type="scientific">Pseudotabrizicola alkalilacus</name>
    <dbReference type="NCBI Taxonomy" id="2305252"/>
    <lineage>
        <taxon>Bacteria</taxon>
        <taxon>Pseudomonadati</taxon>
        <taxon>Pseudomonadota</taxon>
        <taxon>Alphaproteobacteria</taxon>
        <taxon>Rhodobacterales</taxon>
        <taxon>Paracoccaceae</taxon>
        <taxon>Pseudotabrizicola</taxon>
    </lineage>
</organism>
<evidence type="ECO:0000256" key="1">
    <source>
        <dbReference type="ARBA" id="ARBA00004167"/>
    </source>
</evidence>
<feature type="compositionally biased region" description="Pro residues" evidence="5">
    <location>
        <begin position="110"/>
        <end position="124"/>
    </location>
</feature>
<evidence type="ECO:0000256" key="3">
    <source>
        <dbReference type="ARBA" id="ARBA00022989"/>
    </source>
</evidence>
<dbReference type="PROSITE" id="PS52015">
    <property type="entry name" value="TONB_CTD"/>
    <property type="match status" value="1"/>
</dbReference>
<dbReference type="Gene3D" id="3.30.1150.10">
    <property type="match status" value="1"/>
</dbReference>
<evidence type="ECO:0000256" key="2">
    <source>
        <dbReference type="ARBA" id="ARBA00022692"/>
    </source>
</evidence>
<dbReference type="GO" id="GO:0016020">
    <property type="term" value="C:membrane"/>
    <property type="evidence" value="ECO:0007669"/>
    <property type="project" value="UniProtKB-SubCell"/>
</dbReference>
<feature type="compositionally biased region" description="Basic and acidic residues" evidence="5">
    <location>
        <begin position="165"/>
        <end position="179"/>
    </location>
</feature>
<dbReference type="OrthoDB" id="7930032at2"/>
<keyword evidence="2" id="KW-0812">Transmembrane</keyword>
<dbReference type="EMBL" id="QWEY01000007">
    <property type="protein sequence ID" value="RGP36715.1"/>
    <property type="molecule type" value="Genomic_DNA"/>
</dbReference>
<keyword evidence="6" id="KW-0732">Signal</keyword>
<name>A0A411Z0W1_9RHOB</name>
<dbReference type="RefSeq" id="WP_118153151.1">
    <property type="nucleotide sequence ID" value="NZ_QWEY01000007.1"/>
</dbReference>
<feature type="region of interest" description="Disordered" evidence="5">
    <location>
        <begin position="62"/>
        <end position="223"/>
    </location>
</feature>
<keyword evidence="9" id="KW-1185">Reference proteome</keyword>
<reference evidence="8 9" key="1">
    <citation type="submission" date="2018-08" db="EMBL/GenBank/DDBJ databases">
        <title>Flavobacterium tibetense sp. nov., isolated from a wetland YonghuCo on Tibetan Plateau.</title>
        <authorList>
            <person name="Phurbu D."/>
            <person name="Lu H."/>
            <person name="Xing P."/>
        </authorList>
    </citation>
    <scope>NUCLEOTIDE SEQUENCE [LARGE SCALE GENOMIC DNA]</scope>
    <source>
        <strain evidence="8 9">DJC</strain>
    </source>
</reference>
<dbReference type="SUPFAM" id="SSF74653">
    <property type="entry name" value="TolA/TonB C-terminal domain"/>
    <property type="match status" value="1"/>
</dbReference>
<keyword evidence="3" id="KW-1133">Transmembrane helix</keyword>
<sequence length="306" mass="30705">MKHARLPFVAALALSGALHAAGAIAIAPQHDALSIEGGGTATIALLGEAFEDLAQGAQPVEATGAAAAPPHSAQPVTAQAAPVAPAMADSPAPSLSLPVSDAADLTAAPPADPTPALAPEPAPPVVASLSPAAPTSTAQPVSPTQLATAVEAEGAAPETSPRPRARAERPEKRVAEKRTASPTGNADRNARKGAQSGQENAPATAAATGTAQGNRQAGNAARSNYPGLVLRKIERTRKPAHAARGTVVVAFRVAPSGALASARVARSTGDPSLERVALDHIRRAAPFPPPPAGAETDFRFEFVGRR</sequence>
<feature type="chain" id="PRO_5019098277" evidence="6">
    <location>
        <begin position="21"/>
        <end position="306"/>
    </location>
</feature>
<proteinExistence type="predicted"/>
<evidence type="ECO:0000313" key="8">
    <source>
        <dbReference type="EMBL" id="RGP36715.1"/>
    </source>
</evidence>
<feature type="compositionally biased region" description="Low complexity" evidence="5">
    <location>
        <begin position="197"/>
        <end position="218"/>
    </location>
</feature>
<evidence type="ECO:0000256" key="6">
    <source>
        <dbReference type="SAM" id="SignalP"/>
    </source>
</evidence>
<dbReference type="AlphaFoldDB" id="A0A411Z0W1"/>
<dbReference type="GO" id="GO:0055085">
    <property type="term" value="P:transmembrane transport"/>
    <property type="evidence" value="ECO:0007669"/>
    <property type="project" value="InterPro"/>
</dbReference>
<evidence type="ECO:0000256" key="5">
    <source>
        <dbReference type="SAM" id="MobiDB-lite"/>
    </source>
</evidence>
<dbReference type="InterPro" id="IPR006260">
    <property type="entry name" value="TonB/TolA_C"/>
</dbReference>
<dbReference type="Pfam" id="PF03544">
    <property type="entry name" value="TonB_C"/>
    <property type="match status" value="1"/>
</dbReference>
<gene>
    <name evidence="8" type="ORF">D1012_13745</name>
</gene>